<protein>
    <submittedName>
        <fullName evidence="1">Uncharacterized protein</fullName>
    </submittedName>
</protein>
<accession>A0A1F2WMC8</accession>
<dbReference type="Proteomes" id="UP000177876">
    <property type="component" value="Unassembled WGS sequence"/>
</dbReference>
<evidence type="ECO:0000313" key="1">
    <source>
        <dbReference type="EMBL" id="OFW58001.1"/>
    </source>
</evidence>
<gene>
    <name evidence="1" type="ORF">A2Y75_12300</name>
</gene>
<comment type="caution">
    <text evidence="1">The sequence shown here is derived from an EMBL/GenBank/DDBJ whole genome shotgun (WGS) entry which is preliminary data.</text>
</comment>
<name>A0A1F2WMC8_9ACTN</name>
<dbReference type="STRING" id="1797197.A2Y75_12300"/>
<organism evidence="1 2">
    <name type="scientific">Candidatus Solincola sediminis</name>
    <dbReference type="NCBI Taxonomy" id="1797199"/>
    <lineage>
        <taxon>Bacteria</taxon>
        <taxon>Bacillati</taxon>
        <taxon>Actinomycetota</taxon>
        <taxon>Candidatus Geothermincolia</taxon>
        <taxon>Candidatus Geothermincolales</taxon>
        <taxon>Candidatus Geothermincolaceae</taxon>
        <taxon>Candidatus Solincola</taxon>
    </lineage>
</organism>
<proteinExistence type="predicted"/>
<reference evidence="1 2" key="1">
    <citation type="journal article" date="2016" name="Nat. Commun.">
        <title>Thousands of microbial genomes shed light on interconnected biogeochemical processes in an aquifer system.</title>
        <authorList>
            <person name="Anantharaman K."/>
            <person name="Brown C.T."/>
            <person name="Hug L.A."/>
            <person name="Sharon I."/>
            <person name="Castelle C.J."/>
            <person name="Probst A.J."/>
            <person name="Thomas B.C."/>
            <person name="Singh A."/>
            <person name="Wilkins M.J."/>
            <person name="Karaoz U."/>
            <person name="Brodie E.L."/>
            <person name="Williams K.H."/>
            <person name="Hubbard S.S."/>
            <person name="Banfield J.F."/>
        </authorList>
    </citation>
    <scope>NUCLEOTIDE SEQUENCE [LARGE SCALE GENOMIC DNA]</scope>
</reference>
<evidence type="ECO:0000313" key="2">
    <source>
        <dbReference type="Proteomes" id="UP000177876"/>
    </source>
</evidence>
<sequence length="127" mass="14758">MILADDPLLLRATICEHEGKEHKMADFLQALNDYYMRSRGKRIKQEFRDVLDKEVEELSGSQKQIYEIYIEPNIDQLQETLYQAFIAADKPLDEWRTSVLEAPASIINQIAKKMIIKAIRDMDSGQL</sequence>
<dbReference type="AlphaFoldDB" id="A0A1F2WMC8"/>
<dbReference type="EMBL" id="MELK01000028">
    <property type="protein sequence ID" value="OFW58001.1"/>
    <property type="molecule type" value="Genomic_DNA"/>
</dbReference>